<sequence>MRSESYSHTQQNNIHLASIETFILRFPLATPVRTSFGVMPARPAVFVRVTDRDGISGWGEAWCNFPACAAEYRQALITEVLSPLACKHIFPSPQALFASLSQQTAVLTLQSGDHGPMAQAIAAIDIAVWDMCARKAGQPLWRYLGGSQDTVTSYASGINPTGSEELIRQKIAEGYNAFKMKVGFDSEQDYHSVSMLREIIGHDRRLMLDANQGWSPQDALASVLRLAEFSPLWIEEPLRADSTPQTWRELAEGSPIPLAAGENIAGHNAFCQAMDNFGLRVIQPDIAKWGGLSGVLALLPEIKRRQLQYCPHYLGGGIGLLASAHLLAASDMPDGMLEVDANPNPLRHALCGPLAHPVQGVVALGDAAGLGIEPDIDAIKDRLAG</sequence>
<dbReference type="InterPro" id="IPR013341">
    <property type="entry name" value="Mandelate_racemase_N_dom"/>
</dbReference>
<dbReference type="RefSeq" id="WP_078001102.1">
    <property type="nucleotide sequence ID" value="NZ_MRUL01000001.1"/>
</dbReference>
<dbReference type="InterPro" id="IPR029065">
    <property type="entry name" value="Enolase_C-like"/>
</dbReference>
<dbReference type="SFLD" id="SFLDS00001">
    <property type="entry name" value="Enolase"/>
    <property type="match status" value="1"/>
</dbReference>
<keyword evidence="2" id="KW-0479">Metal-binding</keyword>
<evidence type="ECO:0000259" key="4">
    <source>
        <dbReference type="SMART" id="SM00922"/>
    </source>
</evidence>
<dbReference type="AlphaFoldDB" id="A0A1S8YTW0"/>
<evidence type="ECO:0000256" key="1">
    <source>
        <dbReference type="ARBA" id="ARBA00001946"/>
    </source>
</evidence>
<dbReference type="GO" id="GO:0016052">
    <property type="term" value="P:carbohydrate catabolic process"/>
    <property type="evidence" value="ECO:0007669"/>
    <property type="project" value="TreeGrafter"/>
</dbReference>
<dbReference type="InterPro" id="IPR046945">
    <property type="entry name" value="RHMD-like"/>
</dbReference>
<dbReference type="EMBL" id="MRUL01000001">
    <property type="protein sequence ID" value="OON42073.1"/>
    <property type="molecule type" value="Genomic_DNA"/>
</dbReference>
<dbReference type="SMART" id="SM00922">
    <property type="entry name" value="MR_MLE"/>
    <property type="match status" value="1"/>
</dbReference>
<gene>
    <name evidence="5" type="ORF">BTJ39_02655</name>
</gene>
<dbReference type="CDD" id="cd03316">
    <property type="entry name" value="MR_like"/>
    <property type="match status" value="1"/>
</dbReference>
<dbReference type="SUPFAM" id="SSF51604">
    <property type="entry name" value="Enolase C-terminal domain-like"/>
    <property type="match status" value="1"/>
</dbReference>
<proteinExistence type="predicted"/>
<comment type="caution">
    <text evidence="5">The sequence shown here is derived from an EMBL/GenBank/DDBJ whole genome shotgun (WGS) entry which is preliminary data.</text>
</comment>
<dbReference type="SFLD" id="SFLDG00179">
    <property type="entry name" value="mandelate_racemase"/>
    <property type="match status" value="1"/>
</dbReference>
<dbReference type="GO" id="GO:0009063">
    <property type="term" value="P:amino acid catabolic process"/>
    <property type="evidence" value="ECO:0007669"/>
    <property type="project" value="InterPro"/>
</dbReference>
<dbReference type="Pfam" id="PF13378">
    <property type="entry name" value="MR_MLE_C"/>
    <property type="match status" value="1"/>
</dbReference>
<dbReference type="InterPro" id="IPR036849">
    <property type="entry name" value="Enolase-like_C_sf"/>
</dbReference>
<organism evidence="5 6">
    <name type="scientific">Izhakiella australiensis</name>
    <dbReference type="NCBI Taxonomy" id="1926881"/>
    <lineage>
        <taxon>Bacteria</taxon>
        <taxon>Pseudomonadati</taxon>
        <taxon>Pseudomonadota</taxon>
        <taxon>Gammaproteobacteria</taxon>
        <taxon>Enterobacterales</taxon>
        <taxon>Erwiniaceae</taxon>
        <taxon>Izhakiella</taxon>
    </lineage>
</organism>
<protein>
    <submittedName>
        <fullName evidence="5">Mandelate racemase</fullName>
    </submittedName>
</protein>
<evidence type="ECO:0000313" key="6">
    <source>
        <dbReference type="Proteomes" id="UP000190667"/>
    </source>
</evidence>
<dbReference type="GO" id="GO:0000287">
    <property type="term" value="F:magnesium ion binding"/>
    <property type="evidence" value="ECO:0007669"/>
    <property type="project" value="TreeGrafter"/>
</dbReference>
<evidence type="ECO:0000256" key="2">
    <source>
        <dbReference type="ARBA" id="ARBA00022723"/>
    </source>
</evidence>
<dbReference type="Gene3D" id="3.30.390.10">
    <property type="entry name" value="Enolase-like, N-terminal domain"/>
    <property type="match status" value="1"/>
</dbReference>
<evidence type="ECO:0000256" key="3">
    <source>
        <dbReference type="ARBA" id="ARBA00022842"/>
    </source>
</evidence>
<name>A0A1S8YTW0_9GAMM</name>
<accession>A0A1S8YTW0</accession>
<dbReference type="Proteomes" id="UP000190667">
    <property type="component" value="Unassembled WGS sequence"/>
</dbReference>
<dbReference type="PANTHER" id="PTHR13794">
    <property type="entry name" value="ENOLASE SUPERFAMILY, MANDELATE RACEMASE"/>
    <property type="match status" value="1"/>
</dbReference>
<dbReference type="PANTHER" id="PTHR13794:SF58">
    <property type="entry name" value="MITOCHONDRIAL ENOLASE SUPERFAMILY MEMBER 1"/>
    <property type="match status" value="1"/>
</dbReference>
<dbReference type="GO" id="GO:0016836">
    <property type="term" value="F:hydro-lyase activity"/>
    <property type="evidence" value="ECO:0007669"/>
    <property type="project" value="TreeGrafter"/>
</dbReference>
<dbReference type="InterPro" id="IPR018110">
    <property type="entry name" value="Mandel_Rmase/mucon_lact_enz_CS"/>
</dbReference>
<dbReference type="OrthoDB" id="9796450at2"/>
<feature type="domain" description="Mandelate racemase/muconate lactonizing enzyme C-terminal" evidence="4">
    <location>
        <begin position="160"/>
        <end position="257"/>
    </location>
</feature>
<dbReference type="PROSITE" id="PS00909">
    <property type="entry name" value="MR_MLE_2"/>
    <property type="match status" value="1"/>
</dbReference>
<dbReference type="SUPFAM" id="SSF54826">
    <property type="entry name" value="Enolase N-terminal domain-like"/>
    <property type="match status" value="1"/>
</dbReference>
<keyword evidence="3" id="KW-0460">Magnesium</keyword>
<dbReference type="STRING" id="1926881.BTJ39_02655"/>
<comment type="cofactor">
    <cofactor evidence="1">
        <name>Mg(2+)</name>
        <dbReference type="ChEBI" id="CHEBI:18420"/>
    </cofactor>
</comment>
<dbReference type="InterPro" id="IPR029017">
    <property type="entry name" value="Enolase-like_N"/>
</dbReference>
<dbReference type="InterPro" id="IPR013342">
    <property type="entry name" value="Mandelate_racemase_C"/>
</dbReference>
<keyword evidence="6" id="KW-1185">Reference proteome</keyword>
<reference evidence="5 6" key="1">
    <citation type="submission" date="2016-12" db="EMBL/GenBank/DDBJ databases">
        <title>Izhakiella australiana sp. nov. of genus Izhakiella isolated from Australian desert.</title>
        <authorList>
            <person name="Ji M."/>
        </authorList>
    </citation>
    <scope>NUCLEOTIDE SEQUENCE [LARGE SCALE GENOMIC DNA]</scope>
    <source>
        <strain evidence="5 6">D4N98</strain>
    </source>
</reference>
<dbReference type="Pfam" id="PF02746">
    <property type="entry name" value="MR_MLE_N"/>
    <property type="match status" value="1"/>
</dbReference>
<dbReference type="Gene3D" id="3.20.20.120">
    <property type="entry name" value="Enolase-like C-terminal domain"/>
    <property type="match status" value="1"/>
</dbReference>
<evidence type="ECO:0000313" key="5">
    <source>
        <dbReference type="EMBL" id="OON42073.1"/>
    </source>
</evidence>